<dbReference type="AlphaFoldDB" id="A0A0F8YK94"/>
<proteinExistence type="predicted"/>
<sequence length="74" mass="8319">KQEKCPICGSTKDKTEILKHSEQPIFEHNYGLKFIENSFVVNPACHDCGVRCVLHAPTVESKVAFFRASVDNLI</sequence>
<dbReference type="EMBL" id="LAZR01052952">
    <property type="protein sequence ID" value="KKK81823.1"/>
    <property type="molecule type" value="Genomic_DNA"/>
</dbReference>
<reference evidence="1" key="1">
    <citation type="journal article" date="2015" name="Nature">
        <title>Complex archaea that bridge the gap between prokaryotes and eukaryotes.</title>
        <authorList>
            <person name="Spang A."/>
            <person name="Saw J.H."/>
            <person name="Jorgensen S.L."/>
            <person name="Zaremba-Niedzwiedzka K."/>
            <person name="Martijn J."/>
            <person name="Lind A.E."/>
            <person name="van Eijk R."/>
            <person name="Schleper C."/>
            <person name="Guy L."/>
            <person name="Ettema T.J."/>
        </authorList>
    </citation>
    <scope>NUCLEOTIDE SEQUENCE</scope>
</reference>
<feature type="non-terminal residue" evidence="1">
    <location>
        <position position="1"/>
    </location>
</feature>
<gene>
    <name evidence="1" type="ORF">LCGC14_2809590</name>
</gene>
<organism evidence="1">
    <name type="scientific">marine sediment metagenome</name>
    <dbReference type="NCBI Taxonomy" id="412755"/>
    <lineage>
        <taxon>unclassified sequences</taxon>
        <taxon>metagenomes</taxon>
        <taxon>ecological metagenomes</taxon>
    </lineage>
</organism>
<accession>A0A0F8YK94</accession>
<protein>
    <submittedName>
        <fullName evidence="1">Uncharacterized protein</fullName>
    </submittedName>
</protein>
<comment type="caution">
    <text evidence="1">The sequence shown here is derived from an EMBL/GenBank/DDBJ whole genome shotgun (WGS) entry which is preliminary data.</text>
</comment>
<name>A0A0F8YK94_9ZZZZ</name>
<evidence type="ECO:0000313" key="1">
    <source>
        <dbReference type="EMBL" id="KKK81823.1"/>
    </source>
</evidence>